<evidence type="ECO:0000313" key="3">
    <source>
        <dbReference type="Proteomes" id="UP000479190"/>
    </source>
</evidence>
<feature type="compositionally biased region" description="Basic and acidic residues" evidence="1">
    <location>
        <begin position="1"/>
        <end position="105"/>
    </location>
</feature>
<name>A0A6H5I840_9HYME</name>
<reference evidence="2 3" key="1">
    <citation type="submission" date="2020-02" db="EMBL/GenBank/DDBJ databases">
        <authorList>
            <person name="Ferguson B K."/>
        </authorList>
    </citation>
    <scope>NUCLEOTIDE SEQUENCE [LARGE SCALE GENOMIC DNA]</scope>
</reference>
<gene>
    <name evidence="2" type="ORF">TBRA_LOCUS3138</name>
</gene>
<dbReference type="EMBL" id="CADCXV010000637">
    <property type="protein sequence ID" value="CAB0031158.1"/>
    <property type="molecule type" value="Genomic_DNA"/>
</dbReference>
<dbReference type="Proteomes" id="UP000479190">
    <property type="component" value="Unassembled WGS sequence"/>
</dbReference>
<sequence length="342" mass="37465">MHANTRVHDLMPRTEHTRDPTRIRREMADADGRVIENERRRRSDGRAIGNERRRRSDGTDENEKRRRSDGRAIGNERRRRSDGTDENDKRCRSTTSADRRTEPKHAYAALHANTQRVRANKMASPDASMRHELTSPVRITSSLRTNSLESLSRETASIWGSWTSCLLGEAIAISEVCPFGISRESTKGATAIEEAGHPNTTSATTSRAKRQSTGAVFGEAVVSPSIGSCNPARRVTVCPSTDVCCAGYTRKVTAVVRDARKTPIIAFSASCFPESSGYPAVLIPIAPVRLLRANTGTTLAVSTGFFHLGPVLAGYWNDNSKSVLAASIMPVLTQYQLPLSSQ</sequence>
<evidence type="ECO:0000256" key="1">
    <source>
        <dbReference type="SAM" id="MobiDB-lite"/>
    </source>
</evidence>
<keyword evidence="3" id="KW-1185">Reference proteome</keyword>
<feature type="compositionally biased region" description="Polar residues" evidence="1">
    <location>
        <begin position="198"/>
        <end position="209"/>
    </location>
</feature>
<feature type="region of interest" description="Disordered" evidence="1">
    <location>
        <begin position="1"/>
        <end position="114"/>
    </location>
</feature>
<protein>
    <submittedName>
        <fullName evidence="2">Uncharacterized protein</fullName>
    </submittedName>
</protein>
<dbReference type="AlphaFoldDB" id="A0A6H5I840"/>
<evidence type="ECO:0000313" key="2">
    <source>
        <dbReference type="EMBL" id="CAB0031158.1"/>
    </source>
</evidence>
<accession>A0A6H5I840</accession>
<proteinExistence type="predicted"/>
<feature type="region of interest" description="Disordered" evidence="1">
    <location>
        <begin position="189"/>
        <end position="209"/>
    </location>
</feature>
<organism evidence="2 3">
    <name type="scientific">Trichogramma brassicae</name>
    <dbReference type="NCBI Taxonomy" id="86971"/>
    <lineage>
        <taxon>Eukaryota</taxon>
        <taxon>Metazoa</taxon>
        <taxon>Ecdysozoa</taxon>
        <taxon>Arthropoda</taxon>
        <taxon>Hexapoda</taxon>
        <taxon>Insecta</taxon>
        <taxon>Pterygota</taxon>
        <taxon>Neoptera</taxon>
        <taxon>Endopterygota</taxon>
        <taxon>Hymenoptera</taxon>
        <taxon>Apocrita</taxon>
        <taxon>Proctotrupomorpha</taxon>
        <taxon>Chalcidoidea</taxon>
        <taxon>Trichogrammatidae</taxon>
        <taxon>Trichogramma</taxon>
    </lineage>
</organism>